<comment type="cofactor">
    <cofactor evidence="3">
        <name>Mg(2+)</name>
        <dbReference type="ChEBI" id="CHEBI:18420"/>
    </cofactor>
    <text evidence="3">Binds 2 magnesium ions per subunit.</text>
</comment>
<evidence type="ECO:0000256" key="1">
    <source>
        <dbReference type="ARBA" id="ARBA00010702"/>
    </source>
</evidence>
<feature type="binding site" evidence="3">
    <location>
        <position position="272"/>
    </location>
    <ligand>
        <name>Mg(2+)</name>
        <dbReference type="ChEBI" id="CHEBI:18420"/>
        <label>1</label>
    </ligand>
</feature>
<dbReference type="PANTHER" id="PTHR16222">
    <property type="entry name" value="ADP-RIBOSYLGLYCOHYDROLASE"/>
    <property type="match status" value="1"/>
</dbReference>
<proteinExistence type="inferred from homology"/>
<feature type="binding site" evidence="3">
    <location>
        <position position="58"/>
    </location>
    <ligand>
        <name>Mg(2+)</name>
        <dbReference type="ChEBI" id="CHEBI:18420"/>
        <label>1</label>
    </ligand>
</feature>
<dbReference type="InterPro" id="IPR005502">
    <property type="entry name" value="Ribosyl_crysJ1"/>
</dbReference>
<accession>A0A1I3KZB4</accession>
<evidence type="ECO:0000256" key="3">
    <source>
        <dbReference type="PIRSR" id="PIRSR605502-1"/>
    </source>
</evidence>
<feature type="binding site" evidence="3">
    <location>
        <position position="271"/>
    </location>
    <ligand>
        <name>Mg(2+)</name>
        <dbReference type="ChEBI" id="CHEBI:18420"/>
        <label>1</label>
    </ligand>
</feature>
<dbReference type="InterPro" id="IPR036705">
    <property type="entry name" value="Ribosyl_crysJ1_sf"/>
</dbReference>
<dbReference type="InterPro" id="IPR050792">
    <property type="entry name" value="ADP-ribosylglycohydrolase"/>
</dbReference>
<dbReference type="EMBL" id="FORQ01000001">
    <property type="protein sequence ID" value="SFI77786.1"/>
    <property type="molecule type" value="Genomic_DNA"/>
</dbReference>
<dbReference type="Pfam" id="PF03747">
    <property type="entry name" value="ADP_ribosyl_GH"/>
    <property type="match status" value="1"/>
</dbReference>
<feature type="binding site" evidence="3">
    <location>
        <position position="59"/>
    </location>
    <ligand>
        <name>Mg(2+)</name>
        <dbReference type="ChEBI" id="CHEBI:18420"/>
        <label>1</label>
    </ligand>
</feature>
<sequence length="318" mass="35351">MKKTSTITKIKSALFGVAVGDALGVPVEFKSRQTLAQDPVTSMTGYGTYNVPLGTWSDDSSLTFCLAEALTQDFDVNVIGQNFVKWKHENYWTPHGHVFDIGIATSHAISRLTKGEKPELAGGFDETDNGNGSLMRVLPLLFYLLDKPINERYDITKKVSSITHGHIRSVIACFYYLEFAHQILAGKNKFEIFKNLQIEISTHLTSLGINPTEIAKFDRLLKGHITKLHEDEIQSSGYVLHTLEASIWCLLTTDNYKEAVLKAVNLGDDTDTTGAVTGGLAGLLYGLDYIPKKWLQQLAKYNEIESLAKRLNQKIASH</sequence>
<keyword evidence="3" id="KW-0479">Metal-binding</keyword>
<reference evidence="5" key="1">
    <citation type="submission" date="2016-10" db="EMBL/GenBank/DDBJ databases">
        <authorList>
            <person name="Varghese N."/>
            <person name="Submissions S."/>
        </authorList>
    </citation>
    <scope>NUCLEOTIDE SEQUENCE [LARGE SCALE GENOMIC DNA]</scope>
    <source>
        <strain evidence="5">DSM 22251</strain>
    </source>
</reference>
<keyword evidence="2 4" id="KW-0378">Hydrolase</keyword>
<evidence type="ECO:0000313" key="4">
    <source>
        <dbReference type="EMBL" id="SFI77786.1"/>
    </source>
</evidence>
<dbReference type="RefSeq" id="WP_089819289.1">
    <property type="nucleotide sequence ID" value="NZ_FORQ01000001.1"/>
</dbReference>
<evidence type="ECO:0000256" key="2">
    <source>
        <dbReference type="ARBA" id="ARBA00022801"/>
    </source>
</evidence>
<dbReference type="PANTHER" id="PTHR16222:SF24">
    <property type="entry name" value="ADP-RIBOSYLHYDROLASE ARH3"/>
    <property type="match status" value="1"/>
</dbReference>
<organism evidence="4 5">
    <name type="scientific">Kaistella treverensis</name>
    <dbReference type="NCBI Taxonomy" id="631455"/>
    <lineage>
        <taxon>Bacteria</taxon>
        <taxon>Pseudomonadati</taxon>
        <taxon>Bacteroidota</taxon>
        <taxon>Flavobacteriia</taxon>
        <taxon>Flavobacteriales</taxon>
        <taxon>Weeksellaceae</taxon>
        <taxon>Chryseobacterium group</taxon>
        <taxon>Kaistella</taxon>
    </lineage>
</organism>
<dbReference type="Gene3D" id="1.10.4080.10">
    <property type="entry name" value="ADP-ribosylation/Crystallin J1"/>
    <property type="match status" value="1"/>
</dbReference>
<evidence type="ECO:0000313" key="5">
    <source>
        <dbReference type="Proteomes" id="UP000242560"/>
    </source>
</evidence>
<dbReference type="AlphaFoldDB" id="A0A1I3KZB4"/>
<dbReference type="Proteomes" id="UP000242560">
    <property type="component" value="Unassembled WGS sequence"/>
</dbReference>
<feature type="binding site" evidence="3">
    <location>
        <position position="269"/>
    </location>
    <ligand>
        <name>Mg(2+)</name>
        <dbReference type="ChEBI" id="CHEBI:18420"/>
        <label>1</label>
    </ligand>
</feature>
<feature type="binding site" evidence="3">
    <location>
        <position position="57"/>
    </location>
    <ligand>
        <name>Mg(2+)</name>
        <dbReference type="ChEBI" id="CHEBI:18420"/>
        <label>1</label>
    </ligand>
</feature>
<dbReference type="SUPFAM" id="SSF101478">
    <property type="entry name" value="ADP-ribosylglycohydrolase"/>
    <property type="match status" value="1"/>
</dbReference>
<name>A0A1I3KZB4_9FLAO</name>
<keyword evidence="5" id="KW-1185">Reference proteome</keyword>
<comment type="similarity">
    <text evidence="1">Belongs to the ADP-ribosylglycohydrolase family.</text>
</comment>
<dbReference type="GO" id="GO:0016787">
    <property type="term" value="F:hydrolase activity"/>
    <property type="evidence" value="ECO:0007669"/>
    <property type="project" value="UniProtKB-KW"/>
</dbReference>
<dbReference type="GO" id="GO:0046872">
    <property type="term" value="F:metal ion binding"/>
    <property type="evidence" value="ECO:0007669"/>
    <property type="project" value="UniProtKB-KW"/>
</dbReference>
<keyword evidence="3" id="KW-0460">Magnesium</keyword>
<gene>
    <name evidence="4" type="ORF">SAMN05421638_1103</name>
</gene>
<protein>
    <submittedName>
        <fullName evidence="4">ADP-ribosylglycohydrolase</fullName>
    </submittedName>
</protein>